<dbReference type="Proteomes" id="UP001378960">
    <property type="component" value="Unassembled WGS sequence"/>
</dbReference>
<evidence type="ECO:0000313" key="1">
    <source>
        <dbReference type="EMBL" id="GMM44743.1"/>
    </source>
</evidence>
<gene>
    <name evidence="1" type="ORF">DAPK24_013180</name>
</gene>
<dbReference type="AlphaFoldDB" id="A0AAV5R188"/>
<name>A0AAV5R188_PICKL</name>
<dbReference type="EMBL" id="BTGB01000001">
    <property type="protein sequence ID" value="GMM44743.1"/>
    <property type="molecule type" value="Genomic_DNA"/>
</dbReference>
<reference evidence="1 2" key="1">
    <citation type="journal article" date="2023" name="Elife">
        <title>Identification of key yeast species and microbe-microbe interactions impacting larval growth of Drosophila in the wild.</title>
        <authorList>
            <person name="Mure A."/>
            <person name="Sugiura Y."/>
            <person name="Maeda R."/>
            <person name="Honda K."/>
            <person name="Sakurai N."/>
            <person name="Takahashi Y."/>
            <person name="Watada M."/>
            <person name="Katoh T."/>
            <person name="Gotoh A."/>
            <person name="Gotoh Y."/>
            <person name="Taniguchi I."/>
            <person name="Nakamura K."/>
            <person name="Hayashi T."/>
            <person name="Katayama T."/>
            <person name="Uemura T."/>
            <person name="Hattori Y."/>
        </authorList>
    </citation>
    <scope>NUCLEOTIDE SEQUENCE [LARGE SCALE GENOMIC DNA]</scope>
    <source>
        <strain evidence="1 2">PK-24</strain>
    </source>
</reference>
<protein>
    <submittedName>
        <fullName evidence="1">Uncharacterized protein</fullName>
    </submittedName>
</protein>
<comment type="caution">
    <text evidence="1">The sequence shown here is derived from an EMBL/GenBank/DDBJ whole genome shotgun (WGS) entry which is preliminary data.</text>
</comment>
<keyword evidence="2" id="KW-1185">Reference proteome</keyword>
<sequence length="253" mass="28506">MSRDYISTVAAVRQLHIVSGVKRKLLTRLKGDSNDVMFNPDLYTHINDTDVDTINSEQNSDDSIDLAQKIFLADACMCHVIDKNNLFQLNEDSQFQMDNENSYVSDMTLIDSSIDSSNFSTFAINNYSQRSQAEFHPPIQLLQLSQLTNLKRKQSSSFESIPNQISTPITNNNKRHQLKPIQQFDYILSSSAGNFISSDDPFEDTKQSNVVDLELTGCSPPQKLLAPTFPIFSSEAISEIVHRSFDPIIESDV</sequence>
<organism evidence="1 2">
    <name type="scientific">Pichia kluyveri</name>
    <name type="common">Yeast</name>
    <dbReference type="NCBI Taxonomy" id="36015"/>
    <lineage>
        <taxon>Eukaryota</taxon>
        <taxon>Fungi</taxon>
        <taxon>Dikarya</taxon>
        <taxon>Ascomycota</taxon>
        <taxon>Saccharomycotina</taxon>
        <taxon>Pichiomycetes</taxon>
        <taxon>Pichiales</taxon>
        <taxon>Pichiaceae</taxon>
        <taxon>Pichia</taxon>
    </lineage>
</organism>
<evidence type="ECO:0000313" key="2">
    <source>
        <dbReference type="Proteomes" id="UP001378960"/>
    </source>
</evidence>
<accession>A0AAV5R188</accession>
<proteinExistence type="predicted"/>